<organism evidence="1">
    <name type="scientific">Brassica napus</name>
    <name type="common">Rape</name>
    <dbReference type="NCBI Taxonomy" id="3708"/>
    <lineage>
        <taxon>Eukaryota</taxon>
        <taxon>Viridiplantae</taxon>
        <taxon>Streptophyta</taxon>
        <taxon>Embryophyta</taxon>
        <taxon>Tracheophyta</taxon>
        <taxon>Spermatophyta</taxon>
        <taxon>Magnoliopsida</taxon>
        <taxon>eudicotyledons</taxon>
        <taxon>Gunneridae</taxon>
        <taxon>Pentapetalae</taxon>
        <taxon>rosids</taxon>
        <taxon>malvids</taxon>
        <taxon>Brassicales</taxon>
        <taxon>Brassicaceae</taxon>
        <taxon>Brassiceae</taxon>
        <taxon>Brassica</taxon>
    </lineage>
</organism>
<dbReference type="EMBL" id="HG994359">
    <property type="protein sequence ID" value="CAF2098575.1"/>
    <property type="molecule type" value="Genomic_DNA"/>
</dbReference>
<dbReference type="Proteomes" id="UP001295469">
    <property type="component" value="Chromosome A05"/>
</dbReference>
<reference evidence="1" key="1">
    <citation type="submission" date="2021-01" db="EMBL/GenBank/DDBJ databases">
        <authorList>
            <consortium name="Genoscope - CEA"/>
            <person name="William W."/>
        </authorList>
    </citation>
    <scope>NUCLEOTIDE SEQUENCE</scope>
</reference>
<accession>A0A816TAL9</accession>
<sequence length="38" mass="4609">MLIYLKKWAVRLFTLLVRRDNLGDVARHAYHRRRDKGA</sequence>
<evidence type="ECO:0000313" key="1">
    <source>
        <dbReference type="EMBL" id="CAF2098575.1"/>
    </source>
</evidence>
<proteinExistence type="predicted"/>
<gene>
    <name evidence="1" type="ORF">DARMORV10_A05P23370.1</name>
</gene>
<protein>
    <submittedName>
        <fullName evidence="1">(rape) hypothetical protein</fullName>
    </submittedName>
</protein>
<dbReference type="AlphaFoldDB" id="A0A816TAL9"/>
<name>A0A816TAL9_BRANA</name>